<reference evidence="1" key="1">
    <citation type="journal article" date="2015" name="Nature">
        <title>Complex archaea that bridge the gap between prokaryotes and eukaryotes.</title>
        <authorList>
            <person name="Spang A."/>
            <person name="Saw J.H."/>
            <person name="Jorgensen S.L."/>
            <person name="Zaremba-Niedzwiedzka K."/>
            <person name="Martijn J."/>
            <person name="Lind A.E."/>
            <person name="van Eijk R."/>
            <person name="Schleper C."/>
            <person name="Guy L."/>
            <person name="Ettema T.J."/>
        </authorList>
    </citation>
    <scope>NUCLEOTIDE SEQUENCE</scope>
</reference>
<evidence type="ECO:0008006" key="2">
    <source>
        <dbReference type="Google" id="ProtNLM"/>
    </source>
</evidence>
<proteinExistence type="predicted"/>
<sequence>MNEPRQRQEYHVDHKRRVLWILHRKNASSSMRKAIGPTRGVIDTEALPFNHYHTITLLRHPWDRMTSGIYNPYGDDARSWRQRLHEEVLAQPDLSCVDRHLQPQWYIMEGFRVDRTLIYERLDEDWAELQEEFDLPNLDHMNKGIDHDWRRPDGEPFDWSPLYDWYERDFELCAEWEKT</sequence>
<dbReference type="AlphaFoldDB" id="A0A0F9GXW9"/>
<dbReference type="EMBL" id="LAZR01018650">
    <property type="protein sequence ID" value="KKL95541.1"/>
    <property type="molecule type" value="Genomic_DNA"/>
</dbReference>
<name>A0A0F9GXW9_9ZZZZ</name>
<protein>
    <recommendedName>
        <fullName evidence="2">Sulfotransferase domain-containing protein</fullName>
    </recommendedName>
</protein>
<accession>A0A0F9GXW9</accession>
<organism evidence="1">
    <name type="scientific">marine sediment metagenome</name>
    <dbReference type="NCBI Taxonomy" id="412755"/>
    <lineage>
        <taxon>unclassified sequences</taxon>
        <taxon>metagenomes</taxon>
        <taxon>ecological metagenomes</taxon>
    </lineage>
</organism>
<comment type="caution">
    <text evidence="1">The sequence shown here is derived from an EMBL/GenBank/DDBJ whole genome shotgun (WGS) entry which is preliminary data.</text>
</comment>
<gene>
    <name evidence="1" type="ORF">LCGC14_1853540</name>
</gene>
<evidence type="ECO:0000313" key="1">
    <source>
        <dbReference type="EMBL" id="KKL95541.1"/>
    </source>
</evidence>